<feature type="compositionally biased region" description="Polar residues" evidence="1">
    <location>
        <begin position="189"/>
        <end position="199"/>
    </location>
</feature>
<dbReference type="HOGENOM" id="CLU_040208_1_0_1"/>
<accession>B8LTU7</accession>
<feature type="compositionally biased region" description="Polar residues" evidence="1">
    <location>
        <begin position="48"/>
        <end position="62"/>
    </location>
</feature>
<dbReference type="STRING" id="441959.B8LTU7"/>
<sequence>MESYRPSSHSPFRSRRSHPALNHISLAPLTPRFPIDDLPEQDDYFQSAHGQSTSYLSSSSVPNTPPILSHSRASSRTRHHRRSKSSNHTLSDTDLRSLGARRGIHHQQAQTGASKSGSHTPGSSSSTGRRKSQDSEWLLRAGLALTSSTREEKGQSWLVKRESSTSLVAEAEPDVIRITRHHRRGRSTPFRSARSSAVSTPAALSRRPSRSREHSRYASRADFGMTSMDVESGGASRHSRKSSMGSYHATLPDFVDARIRAEIASINGRNLEDYDDDYEDNLSGSSFYDSESESDDEMDEREFQRLTRERGFGLGTWVDQFVSWTLFGIEEEVSTSPAPASAEESSRHAIVAFEPASATIVKGESIDDDSDGVVDRDEATGPVERAGDKGGWADATWFLRIARKAII</sequence>
<evidence type="ECO:0000313" key="2">
    <source>
        <dbReference type="EMBL" id="EED23777.1"/>
    </source>
</evidence>
<dbReference type="AlphaFoldDB" id="B8LTU7"/>
<evidence type="ECO:0000256" key="1">
    <source>
        <dbReference type="SAM" id="MobiDB-lite"/>
    </source>
</evidence>
<dbReference type="eggNOG" id="ENOG502S1RX">
    <property type="taxonomic scope" value="Eukaryota"/>
</dbReference>
<keyword evidence="3" id="KW-1185">Reference proteome</keyword>
<feature type="compositionally biased region" description="Basic residues" evidence="1">
    <location>
        <begin position="73"/>
        <end position="85"/>
    </location>
</feature>
<feature type="region of interest" description="Disordered" evidence="1">
    <location>
        <begin position="178"/>
        <end position="245"/>
    </location>
</feature>
<dbReference type="VEuPathDB" id="FungiDB:TSTA_071730"/>
<organism evidence="2 3">
    <name type="scientific">Talaromyces stipitatus (strain ATCC 10500 / CBS 375.48 / QM 6759 / NRRL 1006)</name>
    <name type="common">Penicillium stipitatum</name>
    <dbReference type="NCBI Taxonomy" id="441959"/>
    <lineage>
        <taxon>Eukaryota</taxon>
        <taxon>Fungi</taxon>
        <taxon>Dikarya</taxon>
        <taxon>Ascomycota</taxon>
        <taxon>Pezizomycotina</taxon>
        <taxon>Eurotiomycetes</taxon>
        <taxon>Eurotiomycetidae</taxon>
        <taxon>Eurotiales</taxon>
        <taxon>Trichocomaceae</taxon>
        <taxon>Talaromyces</taxon>
        <taxon>Talaromyces sect. Talaromyces</taxon>
    </lineage>
</organism>
<dbReference type="OrthoDB" id="5428495at2759"/>
<feature type="compositionally biased region" description="Low complexity" evidence="1">
    <location>
        <begin position="114"/>
        <end position="127"/>
    </location>
</feature>
<gene>
    <name evidence="2" type="ORF">TSTA_071730</name>
</gene>
<dbReference type="RefSeq" id="XP_002341164.1">
    <property type="nucleotide sequence ID" value="XM_002341123.1"/>
</dbReference>
<dbReference type="OMA" id="WHDAAWL"/>
<dbReference type="InParanoid" id="B8LTU7"/>
<dbReference type="PhylomeDB" id="B8LTU7"/>
<dbReference type="EMBL" id="EQ962652">
    <property type="protein sequence ID" value="EED23777.1"/>
    <property type="molecule type" value="Genomic_DNA"/>
</dbReference>
<name>B8LTU7_TALSN</name>
<dbReference type="GeneID" id="8108607"/>
<protein>
    <submittedName>
        <fullName evidence="2">Uncharacterized protein</fullName>
    </submittedName>
</protein>
<dbReference type="InterPro" id="IPR025040">
    <property type="entry name" value="DUF3984"/>
</dbReference>
<evidence type="ECO:0000313" key="3">
    <source>
        <dbReference type="Proteomes" id="UP000001745"/>
    </source>
</evidence>
<reference evidence="3" key="1">
    <citation type="journal article" date="2015" name="Genome Announc.">
        <title>Genome sequence of the AIDS-associated pathogen Penicillium marneffei (ATCC18224) and its near taxonomic relative Talaromyces stipitatus (ATCC10500).</title>
        <authorList>
            <person name="Nierman W.C."/>
            <person name="Fedorova-Abrams N.D."/>
            <person name="Andrianopoulos A."/>
        </authorList>
    </citation>
    <scope>NUCLEOTIDE SEQUENCE [LARGE SCALE GENOMIC DNA]</scope>
    <source>
        <strain evidence="3">ATCC 10500 / CBS 375.48 / QM 6759 / NRRL 1006</strain>
    </source>
</reference>
<feature type="region of interest" description="Disordered" evidence="1">
    <location>
        <begin position="362"/>
        <end position="387"/>
    </location>
</feature>
<dbReference type="Proteomes" id="UP000001745">
    <property type="component" value="Unassembled WGS sequence"/>
</dbReference>
<dbReference type="Pfam" id="PF13136">
    <property type="entry name" value="DUF3984"/>
    <property type="match status" value="1"/>
</dbReference>
<feature type="region of interest" description="Disordered" evidence="1">
    <location>
        <begin position="1"/>
        <end position="135"/>
    </location>
</feature>
<feature type="compositionally biased region" description="Low complexity" evidence="1">
    <location>
        <begin position="1"/>
        <end position="11"/>
    </location>
</feature>
<proteinExistence type="predicted"/>